<dbReference type="EMBL" id="SGSQ01000002">
    <property type="protein sequence ID" value="RZG48992.1"/>
    <property type="molecule type" value="Genomic_DNA"/>
</dbReference>
<dbReference type="AlphaFoldDB" id="A0A4Q7AJP2"/>
<organism evidence="1 2">
    <name type="scientific">Acinetobacter wuhouensis</name>
    <dbReference type="NCBI Taxonomy" id="1879050"/>
    <lineage>
        <taxon>Bacteria</taxon>
        <taxon>Pseudomonadati</taxon>
        <taxon>Pseudomonadota</taxon>
        <taxon>Gammaproteobacteria</taxon>
        <taxon>Moraxellales</taxon>
        <taxon>Moraxellaceae</taxon>
        <taxon>Acinetobacter</taxon>
    </lineage>
</organism>
<evidence type="ECO:0000313" key="2">
    <source>
        <dbReference type="Proteomes" id="UP000293863"/>
    </source>
</evidence>
<protein>
    <submittedName>
        <fullName evidence="1">Uncharacterized protein</fullName>
    </submittedName>
</protein>
<sequence>MNQVFYLVEELRKVKQLSTQLGGVESIVGWKKHLNNNNDLLVRQHVNVLENISLSLYESLKIEAEINGHNIYDQTWIHQTLGALSLQGMFQSNLSQISNQTLEYLRMTARAWQHGFEVKSALDEEKVSHLVTVLEEERAEIIKDDKLSFDLKRILVIELDKLIWALKKYSQVGDVLQGALKDFYGEVLLNSEVQKVFSDRPNLKDKVAEISSYVTIGTAAYQYMPVLLEKTESFLKLINLKD</sequence>
<dbReference type="RefSeq" id="WP_130167977.1">
    <property type="nucleotide sequence ID" value="NZ_SGSQ01000002.1"/>
</dbReference>
<accession>A0A4Q7AJP2</accession>
<comment type="caution">
    <text evidence="1">The sequence shown here is derived from an EMBL/GenBank/DDBJ whole genome shotgun (WGS) entry which is preliminary data.</text>
</comment>
<gene>
    <name evidence="1" type="ORF">EXU28_01255</name>
</gene>
<name>A0A4Q7AJP2_9GAMM</name>
<evidence type="ECO:0000313" key="1">
    <source>
        <dbReference type="EMBL" id="RZG48992.1"/>
    </source>
</evidence>
<keyword evidence="2" id="KW-1185">Reference proteome</keyword>
<proteinExistence type="predicted"/>
<reference evidence="1 2" key="1">
    <citation type="submission" date="2019-02" db="EMBL/GenBank/DDBJ databases">
        <title>The Batch Genome Submission of Acinetobacter spp. strains.</title>
        <authorList>
            <person name="Qin J."/>
            <person name="Hu Y."/>
            <person name="Ye H."/>
            <person name="Wei L."/>
            <person name="Feng Y."/>
            <person name="Zong Z."/>
        </authorList>
    </citation>
    <scope>NUCLEOTIDE SEQUENCE [LARGE SCALE GENOMIC DNA]</scope>
    <source>
        <strain evidence="1 2">WCHAW060049</strain>
    </source>
</reference>
<dbReference type="Proteomes" id="UP000293863">
    <property type="component" value="Unassembled WGS sequence"/>
</dbReference>